<dbReference type="Gene3D" id="3.40.50.720">
    <property type="entry name" value="NAD(P)-binding Rossmann-like Domain"/>
    <property type="match status" value="1"/>
</dbReference>
<feature type="domain" description="Enoyl reductase (ER)" evidence="1">
    <location>
        <begin position="10"/>
        <end position="307"/>
    </location>
</feature>
<dbReference type="PANTHER" id="PTHR44013">
    <property type="entry name" value="ZINC-TYPE ALCOHOL DEHYDROGENASE-LIKE PROTEIN C16A3.02C"/>
    <property type="match status" value="1"/>
</dbReference>
<evidence type="ECO:0000259" key="1">
    <source>
        <dbReference type="SMART" id="SM00829"/>
    </source>
</evidence>
<dbReference type="InterPro" id="IPR011032">
    <property type="entry name" value="GroES-like_sf"/>
</dbReference>
<dbReference type="InterPro" id="IPR013154">
    <property type="entry name" value="ADH-like_N"/>
</dbReference>
<dbReference type="InterPro" id="IPR052733">
    <property type="entry name" value="Chloroplast_QOR"/>
</dbReference>
<dbReference type="SUPFAM" id="SSF50129">
    <property type="entry name" value="GroES-like"/>
    <property type="match status" value="1"/>
</dbReference>
<dbReference type="RefSeq" id="WP_046767133.1">
    <property type="nucleotide sequence ID" value="NZ_KQ061220.1"/>
</dbReference>
<dbReference type="EMBL" id="LT629791">
    <property type="protein sequence ID" value="SDU29151.1"/>
    <property type="molecule type" value="Genomic_DNA"/>
</dbReference>
<organism evidence="2 3">
    <name type="scientific">Jiangella alkaliphila</name>
    <dbReference type="NCBI Taxonomy" id="419479"/>
    <lineage>
        <taxon>Bacteria</taxon>
        <taxon>Bacillati</taxon>
        <taxon>Actinomycetota</taxon>
        <taxon>Actinomycetes</taxon>
        <taxon>Jiangellales</taxon>
        <taxon>Jiangellaceae</taxon>
        <taxon>Jiangella</taxon>
    </lineage>
</organism>
<keyword evidence="3" id="KW-1185">Reference proteome</keyword>
<dbReference type="AlphaFoldDB" id="A0A1H2HB87"/>
<dbReference type="PANTHER" id="PTHR44013:SF1">
    <property type="entry name" value="ZINC-TYPE ALCOHOL DEHYDROGENASE-LIKE PROTEIN C16A3.02C"/>
    <property type="match status" value="1"/>
</dbReference>
<dbReference type="InterPro" id="IPR020843">
    <property type="entry name" value="ER"/>
</dbReference>
<evidence type="ECO:0000313" key="3">
    <source>
        <dbReference type="Proteomes" id="UP000182977"/>
    </source>
</evidence>
<accession>A0A1H2HB87</accession>
<dbReference type="OrthoDB" id="3175656at2"/>
<dbReference type="Gene3D" id="3.90.180.10">
    <property type="entry name" value="Medium-chain alcohol dehydrogenases, catalytic domain"/>
    <property type="match status" value="1"/>
</dbReference>
<reference evidence="3" key="1">
    <citation type="submission" date="2016-10" db="EMBL/GenBank/DDBJ databases">
        <authorList>
            <person name="Varghese N."/>
            <person name="Submissions S."/>
        </authorList>
    </citation>
    <scope>NUCLEOTIDE SEQUENCE [LARGE SCALE GENOMIC DNA]</scope>
    <source>
        <strain evidence="3">DSM 45079</strain>
    </source>
</reference>
<dbReference type="Proteomes" id="UP000182977">
    <property type="component" value="Chromosome I"/>
</dbReference>
<evidence type="ECO:0000313" key="2">
    <source>
        <dbReference type="EMBL" id="SDU29151.1"/>
    </source>
</evidence>
<sequence>MKALVSASYGPLEALEVTDLPAPRPEPGEVLLRTEAVSLNGVDPKLVTGAMKDFVPVRHPFVPGADVAGVVEAVGPDVTRFAAGDPVIAALGAPSGGLAELVVVKDDARLAVRPAGLDAVRGAALVTGAATALTVVDAADVGPGETVLVVGATGGVGSFTVQLARRTAGQVFATGRADDEAFLLGLGAHALIDREADLAAQIRRLVPAGVDVVLDVVQAGPALASSAAAARPGGRLVSVLGGPPAFDRGVGASYVSTQFPPGRLADLAAQAADGRLDVPVGATYPFADVRSAYLDFTTKHVAGKYVVTF</sequence>
<name>A0A1H2HB87_9ACTN</name>
<dbReference type="STRING" id="419479.SAMN04488563_0945"/>
<protein>
    <submittedName>
        <fullName evidence="2">NADPH:quinone reductase</fullName>
    </submittedName>
</protein>
<dbReference type="SMART" id="SM00829">
    <property type="entry name" value="PKS_ER"/>
    <property type="match status" value="1"/>
</dbReference>
<dbReference type="GO" id="GO:0016491">
    <property type="term" value="F:oxidoreductase activity"/>
    <property type="evidence" value="ECO:0007669"/>
    <property type="project" value="InterPro"/>
</dbReference>
<dbReference type="SUPFAM" id="SSF51735">
    <property type="entry name" value="NAD(P)-binding Rossmann-fold domains"/>
    <property type="match status" value="1"/>
</dbReference>
<dbReference type="Pfam" id="PF08240">
    <property type="entry name" value="ADH_N"/>
    <property type="match status" value="1"/>
</dbReference>
<dbReference type="InterPro" id="IPR036291">
    <property type="entry name" value="NAD(P)-bd_dom_sf"/>
</dbReference>
<dbReference type="Pfam" id="PF13602">
    <property type="entry name" value="ADH_zinc_N_2"/>
    <property type="match status" value="1"/>
</dbReference>
<proteinExistence type="predicted"/>
<gene>
    <name evidence="2" type="ORF">SAMN04488563_0945</name>
</gene>
<dbReference type="CDD" id="cd05289">
    <property type="entry name" value="MDR_like_2"/>
    <property type="match status" value="1"/>
</dbReference>